<organism evidence="2 3">
    <name type="scientific">Streptomyces liliifuscus</name>
    <dbReference type="NCBI Taxonomy" id="2797636"/>
    <lineage>
        <taxon>Bacteria</taxon>
        <taxon>Bacillati</taxon>
        <taxon>Actinomycetota</taxon>
        <taxon>Actinomycetes</taxon>
        <taxon>Kitasatosporales</taxon>
        <taxon>Streptomycetaceae</taxon>
        <taxon>Streptomyces</taxon>
    </lineage>
</organism>
<dbReference type="RefSeq" id="WP_200402136.1">
    <property type="nucleotide sequence ID" value="NZ_CP066832.1"/>
</dbReference>
<dbReference type="KEGG" id="slf:JEQ17_48115"/>
<dbReference type="EMBL" id="CP066832">
    <property type="protein sequence ID" value="QQM47358.1"/>
    <property type="molecule type" value="Genomic_DNA"/>
</dbReference>
<reference evidence="2 3" key="1">
    <citation type="submission" date="2020-12" db="EMBL/GenBank/DDBJ databases">
        <title>A novel species.</title>
        <authorList>
            <person name="Li K."/>
        </authorList>
    </citation>
    <scope>NUCLEOTIDE SEQUENCE [LARGE SCALE GENOMIC DNA]</scope>
    <source>
        <strain evidence="2 3">ZYC-3</strain>
        <plasmid evidence="2 3">unnamed1</plasmid>
    </source>
</reference>
<sequence>MSTPAPEPDPFDPQDFPADLVAAQRQVADLYAALRAHQAMLPWSREPHPGWPDEPERGRERGGRPASPGWTPDEAAEFDRLMEQLRAATARVQCHTWWERCKQEGIKGADMVVTRQALKHAKGAVPEGTLLEQDDVRPAA</sequence>
<name>A0A7T7L6G4_9ACTN</name>
<accession>A0A7T7L6G4</accession>
<proteinExistence type="predicted"/>
<evidence type="ECO:0000256" key="1">
    <source>
        <dbReference type="SAM" id="MobiDB-lite"/>
    </source>
</evidence>
<evidence type="ECO:0000313" key="2">
    <source>
        <dbReference type="EMBL" id="QQM47358.1"/>
    </source>
</evidence>
<geneLocation type="plasmid" evidence="2 3">
    <name>unnamed1</name>
</geneLocation>
<keyword evidence="3" id="KW-1185">Reference proteome</keyword>
<dbReference type="AlphaFoldDB" id="A0A7T7L6G4"/>
<dbReference type="Proteomes" id="UP000595636">
    <property type="component" value="Plasmid unnamed1"/>
</dbReference>
<feature type="compositionally biased region" description="Basic and acidic residues" evidence="1">
    <location>
        <begin position="54"/>
        <end position="63"/>
    </location>
</feature>
<evidence type="ECO:0000313" key="3">
    <source>
        <dbReference type="Proteomes" id="UP000595636"/>
    </source>
</evidence>
<protein>
    <submittedName>
        <fullName evidence="2">Uncharacterized protein</fullName>
    </submittedName>
</protein>
<gene>
    <name evidence="2" type="ORF">JEQ17_48115</name>
</gene>
<feature type="region of interest" description="Disordered" evidence="1">
    <location>
        <begin position="41"/>
        <end position="72"/>
    </location>
</feature>
<keyword evidence="2" id="KW-0614">Plasmid</keyword>